<dbReference type="RefSeq" id="XP_020649080.1">
    <property type="nucleotide sequence ID" value="XM_020793421.1"/>
</dbReference>
<proteinExistence type="predicted"/>
<protein>
    <submittedName>
        <fullName evidence="4 5">Nuclear apoptosis-inducing factor 1</fullName>
    </submittedName>
</protein>
<evidence type="ECO:0000259" key="2">
    <source>
        <dbReference type="Pfam" id="PF13873"/>
    </source>
</evidence>
<dbReference type="PANTHER" id="PTHR23098">
    <property type="entry name" value="AGAP001331-PA-RELATED"/>
    <property type="match status" value="1"/>
</dbReference>
<dbReference type="CTD" id="203245"/>
<dbReference type="RefSeq" id="XP_020649081.1">
    <property type="nucleotide sequence ID" value="XM_020793422.1"/>
</dbReference>
<reference evidence="4 5" key="1">
    <citation type="submission" date="2025-04" db="UniProtKB">
        <authorList>
            <consortium name="RefSeq"/>
        </authorList>
    </citation>
    <scope>IDENTIFICATION</scope>
</reference>
<dbReference type="InterPro" id="IPR028002">
    <property type="entry name" value="Myb_DNA-bind_5"/>
</dbReference>
<feature type="domain" description="Myb/SANT-like DNA-binding" evidence="2">
    <location>
        <begin position="14"/>
        <end position="91"/>
    </location>
</feature>
<feature type="region of interest" description="Disordered" evidence="1">
    <location>
        <begin position="304"/>
        <end position="326"/>
    </location>
</feature>
<dbReference type="Proteomes" id="UP001652642">
    <property type="component" value="Chromosome Z"/>
</dbReference>
<dbReference type="KEGG" id="pvt:110078861"/>
<organism evidence="3 5">
    <name type="scientific">Pogona vitticeps</name>
    <name type="common">central bearded dragon</name>
    <dbReference type="NCBI Taxonomy" id="103695"/>
    <lineage>
        <taxon>Eukaryota</taxon>
        <taxon>Metazoa</taxon>
        <taxon>Chordata</taxon>
        <taxon>Craniata</taxon>
        <taxon>Vertebrata</taxon>
        <taxon>Euteleostomi</taxon>
        <taxon>Lepidosauria</taxon>
        <taxon>Squamata</taxon>
        <taxon>Bifurcata</taxon>
        <taxon>Unidentata</taxon>
        <taxon>Episquamata</taxon>
        <taxon>Toxicofera</taxon>
        <taxon>Iguania</taxon>
        <taxon>Acrodonta</taxon>
        <taxon>Agamidae</taxon>
        <taxon>Amphibolurinae</taxon>
        <taxon>Pogona</taxon>
    </lineage>
</organism>
<feature type="region of interest" description="Disordered" evidence="1">
    <location>
        <begin position="95"/>
        <end position="119"/>
    </location>
</feature>
<name>A0A6J0TKR3_9SAUR</name>
<dbReference type="OrthoDB" id="9039237at2759"/>
<dbReference type="PANTHER" id="PTHR23098:SF7">
    <property type="entry name" value="NUCLEAR APOPTOSIS-INDUCING FACTOR 1"/>
    <property type="match status" value="1"/>
</dbReference>
<evidence type="ECO:0000313" key="4">
    <source>
        <dbReference type="RefSeq" id="XP_020649080.1"/>
    </source>
</evidence>
<dbReference type="GeneID" id="110078861"/>
<dbReference type="Pfam" id="PF13873">
    <property type="entry name" value="Myb_DNA-bind_5"/>
    <property type="match status" value="1"/>
</dbReference>
<evidence type="ECO:0000313" key="3">
    <source>
        <dbReference type="Proteomes" id="UP001652642"/>
    </source>
</evidence>
<sequence>MAMSSPAGPPAKKRKMNFSDREVEIIVEELERSKHLLINHFNAGVPLSAKAAAWHNILHRVNAVSTCRRELPEVKKKWSDLKTEVRRKVAQVRVAMEGSSEGHDESSEGHDGEDPTGAATAPVILTPMQQRICNLLGEATIISLPAGDCSGADGSEIPITAAATAVTLTQIPAETTYHSLEDGVVEYCTTETPGSVPAGAPLEMMGQQAEVSVKPQELKSRIALNSAKLLQEQRVTNLHVKEIAQHLEQQNDLLQMIRRSQEVQACAQERQAQAMEGTQAALNALIQILRPMIKDIRRFLQSNTPAPSVAADPNQVAQNGQDAIIQ</sequence>
<feature type="compositionally biased region" description="Basic and acidic residues" evidence="1">
    <location>
        <begin position="100"/>
        <end position="113"/>
    </location>
</feature>
<evidence type="ECO:0000313" key="5">
    <source>
        <dbReference type="RefSeq" id="XP_020649081.1"/>
    </source>
</evidence>
<feature type="compositionally biased region" description="Polar residues" evidence="1">
    <location>
        <begin position="315"/>
        <end position="326"/>
    </location>
</feature>
<evidence type="ECO:0000256" key="1">
    <source>
        <dbReference type="SAM" id="MobiDB-lite"/>
    </source>
</evidence>
<accession>A0A6J0TKR3</accession>
<gene>
    <name evidence="4 5" type="primary">NAIF1</name>
</gene>
<keyword evidence="3" id="KW-1185">Reference proteome</keyword>
<dbReference type="GO" id="GO:0005634">
    <property type="term" value="C:nucleus"/>
    <property type="evidence" value="ECO:0007669"/>
    <property type="project" value="TreeGrafter"/>
</dbReference>
<dbReference type="AlphaFoldDB" id="A0A6J0TKR3"/>